<feature type="compositionally biased region" description="Basic residues" evidence="1">
    <location>
        <begin position="42"/>
        <end position="52"/>
    </location>
</feature>
<dbReference type="AlphaFoldDB" id="V4AAV1"/>
<dbReference type="RefSeq" id="XP_009057151.1">
    <property type="nucleotide sequence ID" value="XM_009058903.1"/>
</dbReference>
<evidence type="ECO:0000256" key="1">
    <source>
        <dbReference type="SAM" id="MobiDB-lite"/>
    </source>
</evidence>
<keyword evidence="3" id="KW-1185">Reference proteome</keyword>
<dbReference type="CTD" id="20239170"/>
<evidence type="ECO:0000313" key="3">
    <source>
        <dbReference type="Proteomes" id="UP000030746"/>
    </source>
</evidence>
<gene>
    <name evidence="2" type="ORF">LOTGIDRAFT_162885</name>
</gene>
<sequence length="203" mass="22402">MAEASVIALKDIMRTTPSMEKEQASASPVDTENKSVSSSKGKGSRHSKNTAKKNKDEALGKTGMTRLSSGSTNFITTSSSTAIVGNDGNNSVKWINLCRRESHKRDIDPRLCFSTIPFTDQLYGDNVIKDIKDIQEAATRHSVRIDTLTTEPKALEGLLTEAPQIEDVSTDTKDQDLMVIITLMSQVLLDANISYHEEYLNHR</sequence>
<organism evidence="2 3">
    <name type="scientific">Lottia gigantea</name>
    <name type="common">Giant owl limpet</name>
    <dbReference type="NCBI Taxonomy" id="225164"/>
    <lineage>
        <taxon>Eukaryota</taxon>
        <taxon>Metazoa</taxon>
        <taxon>Spiralia</taxon>
        <taxon>Lophotrochozoa</taxon>
        <taxon>Mollusca</taxon>
        <taxon>Gastropoda</taxon>
        <taxon>Patellogastropoda</taxon>
        <taxon>Lottioidea</taxon>
        <taxon>Lottiidae</taxon>
        <taxon>Lottia</taxon>
    </lineage>
</organism>
<dbReference type="Proteomes" id="UP000030746">
    <property type="component" value="Unassembled WGS sequence"/>
</dbReference>
<dbReference type="OrthoDB" id="6098717at2759"/>
<dbReference type="GeneID" id="20239170"/>
<name>V4AAV1_LOTGI</name>
<accession>V4AAV1</accession>
<feature type="region of interest" description="Disordered" evidence="1">
    <location>
        <begin position="1"/>
        <end position="72"/>
    </location>
</feature>
<dbReference type="EMBL" id="KB202124">
    <property type="protein sequence ID" value="ESO92230.1"/>
    <property type="molecule type" value="Genomic_DNA"/>
</dbReference>
<proteinExistence type="predicted"/>
<dbReference type="HOGENOM" id="CLU_1350254_0_0_1"/>
<protein>
    <submittedName>
        <fullName evidence="2">Uncharacterized protein</fullName>
    </submittedName>
</protein>
<evidence type="ECO:0000313" key="2">
    <source>
        <dbReference type="EMBL" id="ESO92230.1"/>
    </source>
</evidence>
<reference evidence="2 3" key="1">
    <citation type="journal article" date="2013" name="Nature">
        <title>Insights into bilaterian evolution from three spiralian genomes.</title>
        <authorList>
            <person name="Simakov O."/>
            <person name="Marletaz F."/>
            <person name="Cho S.J."/>
            <person name="Edsinger-Gonzales E."/>
            <person name="Havlak P."/>
            <person name="Hellsten U."/>
            <person name="Kuo D.H."/>
            <person name="Larsson T."/>
            <person name="Lv J."/>
            <person name="Arendt D."/>
            <person name="Savage R."/>
            <person name="Osoegawa K."/>
            <person name="de Jong P."/>
            <person name="Grimwood J."/>
            <person name="Chapman J.A."/>
            <person name="Shapiro H."/>
            <person name="Aerts A."/>
            <person name="Otillar R.P."/>
            <person name="Terry A.Y."/>
            <person name="Boore J.L."/>
            <person name="Grigoriev I.V."/>
            <person name="Lindberg D.R."/>
            <person name="Seaver E.C."/>
            <person name="Weisblat D.A."/>
            <person name="Putnam N.H."/>
            <person name="Rokhsar D.S."/>
        </authorList>
    </citation>
    <scope>NUCLEOTIDE SEQUENCE [LARGE SCALE GENOMIC DNA]</scope>
</reference>
<dbReference type="KEGG" id="lgi:LOTGIDRAFT_162885"/>